<feature type="compositionally biased region" description="Low complexity" evidence="3">
    <location>
        <begin position="26"/>
        <end position="36"/>
    </location>
</feature>
<evidence type="ECO:0000256" key="3">
    <source>
        <dbReference type="SAM" id="MobiDB-lite"/>
    </source>
</evidence>
<keyword evidence="6" id="KW-1185">Reference proteome</keyword>
<dbReference type="GO" id="GO:0004558">
    <property type="term" value="F:alpha-1,4-glucosidase activity"/>
    <property type="evidence" value="ECO:0007669"/>
    <property type="project" value="TreeGrafter"/>
</dbReference>
<dbReference type="Gene3D" id="3.20.20.80">
    <property type="entry name" value="Glycosidases"/>
    <property type="match status" value="1"/>
</dbReference>
<proteinExistence type="inferred from homology"/>
<keyword evidence="2" id="KW-0378">Hydrolase</keyword>
<evidence type="ECO:0000313" key="5">
    <source>
        <dbReference type="EMBL" id="ROT82275.1"/>
    </source>
</evidence>
<reference evidence="5 6" key="1">
    <citation type="submission" date="2018-04" db="EMBL/GenBank/DDBJ databases">
        <authorList>
            <person name="Zhang X."/>
            <person name="Yuan J."/>
            <person name="Li F."/>
            <person name="Xiang J."/>
        </authorList>
    </citation>
    <scope>NUCLEOTIDE SEQUENCE [LARGE SCALE GENOMIC DNA]</scope>
    <source>
        <tissue evidence="5">Muscle</tissue>
    </source>
</reference>
<dbReference type="InterPro" id="IPR017853">
    <property type="entry name" value="GH"/>
</dbReference>
<sequence length="479" mass="51980">MEERCQLSTRFDDPFSPSTLELPTPLSHLHLNDSPLPSHPPPLRPQDLNPNKRFLVTSLSTHPGSGTLGGHFGGQYPADFVAQRKSLVQMLEMGLYGVPLVGVPVCGSTNGSSDLRTEWCLRSHQSAAFWPLMVSHYEEGQTPRNPPNFEIIPPPSPSFAIFGTRFPLPLLSPHPLSIIIFSLLSYSSPLPYPSPAVICPSSYVGDTAHPFLPFPFPPPLLPPYPTPHPPPPSLFLPFLSTDPYPHLFPLPSPPPLSSPVSSPPPPSPPPPYLSLPNKHLAFPPSNPLLLPSLHPPTLPCPLPIFPSLHPRELVFLPPIHPYSPSFQPLPPAPPSSPSPPPGASFFLLPSTPILPSPTPLYFLPCPNHSSSSPHPLSHPVPSPPLPLPLSPYPPLTSHPLPSLPSLSPCHQPHPSSLFSQSLILPCPQYPLFPSLPSLSSPFPIPTPLSLPPSPSLLNKHLVLLYFRIRSRSESTRGCY</sequence>
<organism evidence="5 6">
    <name type="scientific">Penaeus vannamei</name>
    <name type="common">Whiteleg shrimp</name>
    <name type="synonym">Litopenaeus vannamei</name>
    <dbReference type="NCBI Taxonomy" id="6689"/>
    <lineage>
        <taxon>Eukaryota</taxon>
        <taxon>Metazoa</taxon>
        <taxon>Ecdysozoa</taxon>
        <taxon>Arthropoda</taxon>
        <taxon>Crustacea</taxon>
        <taxon>Multicrustacea</taxon>
        <taxon>Malacostraca</taxon>
        <taxon>Eumalacostraca</taxon>
        <taxon>Eucarida</taxon>
        <taxon>Decapoda</taxon>
        <taxon>Dendrobranchiata</taxon>
        <taxon>Penaeoidea</taxon>
        <taxon>Penaeidae</taxon>
        <taxon>Penaeus</taxon>
    </lineage>
</organism>
<dbReference type="PANTHER" id="PTHR22762:SF131">
    <property type="entry name" value="GLYCOSIDE HYDROLASE FAMILY 31 N-TERMINAL DOMAIN-CONTAINING PROTEIN"/>
    <property type="match status" value="1"/>
</dbReference>
<dbReference type="AlphaFoldDB" id="A0A423U0Q4"/>
<evidence type="ECO:0000256" key="1">
    <source>
        <dbReference type="ARBA" id="ARBA00007806"/>
    </source>
</evidence>
<feature type="domain" description="Glycoside hydrolase family 31 TIM barrel" evidence="4">
    <location>
        <begin position="48"/>
        <end position="150"/>
    </location>
</feature>
<keyword evidence="2" id="KW-0326">Glycosidase</keyword>
<dbReference type="Pfam" id="PF01055">
    <property type="entry name" value="Glyco_hydro_31_2nd"/>
    <property type="match status" value="1"/>
</dbReference>
<comment type="similarity">
    <text evidence="1 2">Belongs to the glycosyl hydrolase 31 family.</text>
</comment>
<evidence type="ECO:0000313" key="6">
    <source>
        <dbReference type="Proteomes" id="UP000283509"/>
    </source>
</evidence>
<gene>
    <name evidence="5" type="ORF">C7M84_024567</name>
</gene>
<name>A0A423U0Q4_PENVA</name>
<evidence type="ECO:0000259" key="4">
    <source>
        <dbReference type="Pfam" id="PF01055"/>
    </source>
</evidence>
<dbReference type="EMBL" id="QCYY01000851">
    <property type="protein sequence ID" value="ROT82275.1"/>
    <property type="molecule type" value="Genomic_DNA"/>
</dbReference>
<dbReference type="PRINTS" id="PR01217">
    <property type="entry name" value="PRICHEXTENSN"/>
</dbReference>
<dbReference type="OrthoDB" id="5839090at2759"/>
<comment type="caution">
    <text evidence="5">The sequence shown here is derived from an EMBL/GenBank/DDBJ whole genome shotgun (WGS) entry which is preliminary data.</text>
</comment>
<dbReference type="SUPFAM" id="SSF51445">
    <property type="entry name" value="(Trans)glycosidases"/>
    <property type="match status" value="1"/>
</dbReference>
<reference evidence="5 6" key="2">
    <citation type="submission" date="2019-01" db="EMBL/GenBank/DDBJ databases">
        <title>The decoding of complex shrimp genome reveals the adaptation for benthos swimmer, frequently molting mechanism and breeding impact on genome.</title>
        <authorList>
            <person name="Sun Y."/>
            <person name="Gao Y."/>
            <person name="Yu Y."/>
        </authorList>
    </citation>
    <scope>NUCLEOTIDE SEQUENCE [LARGE SCALE GENOMIC DNA]</scope>
    <source>
        <tissue evidence="5">Muscle</tissue>
    </source>
</reference>
<protein>
    <recommendedName>
        <fullName evidence="4">Glycoside hydrolase family 31 TIM barrel domain-containing protein</fullName>
    </recommendedName>
</protein>
<dbReference type="GO" id="GO:0005975">
    <property type="term" value="P:carbohydrate metabolic process"/>
    <property type="evidence" value="ECO:0007669"/>
    <property type="project" value="InterPro"/>
</dbReference>
<dbReference type="InterPro" id="IPR000322">
    <property type="entry name" value="Glyco_hydro_31_TIM"/>
</dbReference>
<evidence type="ECO:0000256" key="2">
    <source>
        <dbReference type="RuleBase" id="RU361185"/>
    </source>
</evidence>
<dbReference type="STRING" id="6689.A0A423U0Q4"/>
<dbReference type="PANTHER" id="PTHR22762">
    <property type="entry name" value="ALPHA-GLUCOSIDASE"/>
    <property type="match status" value="1"/>
</dbReference>
<feature type="region of interest" description="Disordered" evidence="3">
    <location>
        <begin position="26"/>
        <end position="49"/>
    </location>
</feature>
<accession>A0A423U0Q4</accession>
<dbReference type="Proteomes" id="UP000283509">
    <property type="component" value="Unassembled WGS sequence"/>
</dbReference>